<dbReference type="PROSITE" id="PS50977">
    <property type="entry name" value="HTH_TETR_2"/>
    <property type="match status" value="1"/>
</dbReference>
<keyword evidence="2" id="KW-0805">Transcription regulation</keyword>
<dbReference type="PANTHER" id="PTHR30055:SF240">
    <property type="entry name" value="HTH-TYPE TRANSCRIPTIONAL REGULATOR ACRR"/>
    <property type="match status" value="1"/>
</dbReference>
<dbReference type="SUPFAM" id="SSF48498">
    <property type="entry name" value="Tetracyclin repressor-like, C-terminal domain"/>
    <property type="match status" value="1"/>
</dbReference>
<proteinExistence type="predicted"/>
<sequence length="215" mass="23956">MARRTKEDAQATRTQLMDVALHLFAKQGVSRTSLQDIALAAGATRGAIYWHFKNKADLFNALMESATLPMERTMQQISDDRTQDPLLELERAILLPMQTIVDDERVRAVFEIATMKVEYVEELLAVKQRHVQCYSDNTRELQRRLQEVATHRSVCLPMSPLVAAQGLHSLMAGLIQTWMLAPSTFDLVEVARAAVSVYLTGLGLPLPGPAPETIA</sequence>
<protein>
    <submittedName>
        <fullName evidence="7">TetR family transcriptional regulator</fullName>
    </submittedName>
</protein>
<keyword evidence="4" id="KW-0804">Transcription</keyword>
<evidence type="ECO:0000256" key="3">
    <source>
        <dbReference type="ARBA" id="ARBA00023125"/>
    </source>
</evidence>
<dbReference type="Gene3D" id="1.10.357.10">
    <property type="entry name" value="Tetracycline Repressor, domain 2"/>
    <property type="match status" value="1"/>
</dbReference>
<accession>A0A1T1APS8</accession>
<dbReference type="RefSeq" id="WP_078363900.1">
    <property type="nucleotide sequence ID" value="NZ_MTJN01000002.1"/>
</dbReference>
<dbReference type="InterPro" id="IPR023772">
    <property type="entry name" value="DNA-bd_HTH_TetR-type_CS"/>
</dbReference>
<evidence type="ECO:0000256" key="5">
    <source>
        <dbReference type="PROSITE-ProRule" id="PRU00335"/>
    </source>
</evidence>
<name>A0A1T1APS8_RHOFE</name>
<comment type="caution">
    <text evidence="7">The sequence shown here is derived from an EMBL/GenBank/DDBJ whole genome shotgun (WGS) entry which is preliminary data.</text>
</comment>
<dbReference type="InterPro" id="IPR013572">
    <property type="entry name" value="Tscrpt_reg_MAATS_C"/>
</dbReference>
<evidence type="ECO:0000256" key="1">
    <source>
        <dbReference type="ARBA" id="ARBA00022491"/>
    </source>
</evidence>
<dbReference type="GO" id="GO:0003700">
    <property type="term" value="F:DNA-binding transcription factor activity"/>
    <property type="evidence" value="ECO:0007669"/>
    <property type="project" value="TreeGrafter"/>
</dbReference>
<keyword evidence="8" id="KW-1185">Reference proteome</keyword>
<dbReference type="OrthoDB" id="5816932at2"/>
<dbReference type="GO" id="GO:0000976">
    <property type="term" value="F:transcription cis-regulatory region binding"/>
    <property type="evidence" value="ECO:0007669"/>
    <property type="project" value="TreeGrafter"/>
</dbReference>
<gene>
    <name evidence="7" type="ORF">RF819_04710</name>
</gene>
<keyword evidence="1" id="KW-0678">Repressor</keyword>
<evidence type="ECO:0000313" key="8">
    <source>
        <dbReference type="Proteomes" id="UP000190750"/>
    </source>
</evidence>
<reference evidence="7 8" key="1">
    <citation type="submission" date="2017-01" db="EMBL/GenBank/DDBJ databases">
        <title>Genome sequencing of Rhodoferax fermentans JCM 7819.</title>
        <authorList>
            <person name="Kim Y.J."/>
            <person name="Farh M.E.-A."/>
            <person name="Yang D.-C."/>
        </authorList>
    </citation>
    <scope>NUCLEOTIDE SEQUENCE [LARGE SCALE GENOMIC DNA]</scope>
    <source>
        <strain evidence="7 8">JCM 7819</strain>
    </source>
</reference>
<keyword evidence="3 5" id="KW-0238">DNA-binding</keyword>
<dbReference type="STRING" id="28066.RF819_04710"/>
<dbReference type="InterPro" id="IPR050109">
    <property type="entry name" value="HTH-type_TetR-like_transc_reg"/>
</dbReference>
<dbReference type="PRINTS" id="PR00455">
    <property type="entry name" value="HTHTETR"/>
</dbReference>
<dbReference type="PROSITE" id="PS01081">
    <property type="entry name" value="HTH_TETR_1"/>
    <property type="match status" value="1"/>
</dbReference>
<evidence type="ECO:0000313" key="7">
    <source>
        <dbReference type="EMBL" id="OOV06120.1"/>
    </source>
</evidence>
<evidence type="ECO:0000256" key="4">
    <source>
        <dbReference type="ARBA" id="ARBA00023163"/>
    </source>
</evidence>
<feature type="DNA-binding region" description="H-T-H motif" evidence="5">
    <location>
        <begin position="33"/>
        <end position="52"/>
    </location>
</feature>
<dbReference type="Pfam" id="PF08361">
    <property type="entry name" value="TetR_C_2"/>
    <property type="match status" value="1"/>
</dbReference>
<dbReference type="InterPro" id="IPR009057">
    <property type="entry name" value="Homeodomain-like_sf"/>
</dbReference>
<dbReference type="AlphaFoldDB" id="A0A1T1APS8"/>
<evidence type="ECO:0000256" key="2">
    <source>
        <dbReference type="ARBA" id="ARBA00023015"/>
    </source>
</evidence>
<dbReference type="SUPFAM" id="SSF46689">
    <property type="entry name" value="Homeodomain-like"/>
    <property type="match status" value="1"/>
</dbReference>
<dbReference type="PANTHER" id="PTHR30055">
    <property type="entry name" value="HTH-TYPE TRANSCRIPTIONAL REGULATOR RUTR"/>
    <property type="match status" value="1"/>
</dbReference>
<feature type="domain" description="HTH tetR-type" evidence="6">
    <location>
        <begin position="10"/>
        <end position="70"/>
    </location>
</feature>
<dbReference type="EMBL" id="MTJN01000002">
    <property type="protein sequence ID" value="OOV06120.1"/>
    <property type="molecule type" value="Genomic_DNA"/>
</dbReference>
<dbReference type="Proteomes" id="UP000190750">
    <property type="component" value="Unassembled WGS sequence"/>
</dbReference>
<dbReference type="InterPro" id="IPR036271">
    <property type="entry name" value="Tet_transcr_reg_TetR-rel_C_sf"/>
</dbReference>
<dbReference type="InterPro" id="IPR001647">
    <property type="entry name" value="HTH_TetR"/>
</dbReference>
<organism evidence="7 8">
    <name type="scientific">Rhodoferax fermentans</name>
    <dbReference type="NCBI Taxonomy" id="28066"/>
    <lineage>
        <taxon>Bacteria</taxon>
        <taxon>Pseudomonadati</taxon>
        <taxon>Pseudomonadota</taxon>
        <taxon>Betaproteobacteria</taxon>
        <taxon>Burkholderiales</taxon>
        <taxon>Comamonadaceae</taxon>
        <taxon>Rhodoferax</taxon>
    </lineage>
</organism>
<dbReference type="Pfam" id="PF00440">
    <property type="entry name" value="TetR_N"/>
    <property type="match status" value="1"/>
</dbReference>
<evidence type="ECO:0000259" key="6">
    <source>
        <dbReference type="PROSITE" id="PS50977"/>
    </source>
</evidence>